<dbReference type="NCBIfam" id="TIGR00229">
    <property type="entry name" value="sensory_box"/>
    <property type="match status" value="1"/>
</dbReference>
<feature type="domain" description="PAS" evidence="4">
    <location>
        <begin position="38"/>
        <end position="86"/>
    </location>
</feature>
<dbReference type="Gene3D" id="3.30.450.20">
    <property type="entry name" value="PAS domain"/>
    <property type="match status" value="1"/>
</dbReference>
<evidence type="ECO:0000256" key="2">
    <source>
        <dbReference type="ARBA" id="ARBA00022643"/>
    </source>
</evidence>
<evidence type="ECO:0000259" key="4">
    <source>
        <dbReference type="PROSITE" id="PS50112"/>
    </source>
</evidence>
<dbReference type="PANTHER" id="PTHR47429">
    <property type="entry name" value="PROTEIN TWIN LOV 1"/>
    <property type="match status" value="1"/>
</dbReference>
<dbReference type="EMBL" id="WJPP01000003">
    <property type="protein sequence ID" value="MRH78434.1"/>
    <property type="molecule type" value="Genomic_DNA"/>
</dbReference>
<gene>
    <name evidence="5" type="ORF">GH984_06905</name>
</gene>
<protein>
    <submittedName>
        <fullName evidence="5">PAS domain S-box protein</fullName>
    </submittedName>
</protein>
<dbReference type="RefSeq" id="WP_153719474.1">
    <property type="nucleotide sequence ID" value="NZ_WJPP01000003.1"/>
</dbReference>
<keyword evidence="1" id="KW-0285">Flavoprotein</keyword>
<name>A0A6N7R0G0_9GAMM</name>
<dbReference type="InterPro" id="IPR000014">
    <property type="entry name" value="PAS"/>
</dbReference>
<evidence type="ECO:0000256" key="1">
    <source>
        <dbReference type="ARBA" id="ARBA00022630"/>
    </source>
</evidence>
<dbReference type="InterPro" id="IPR035965">
    <property type="entry name" value="PAS-like_dom_sf"/>
</dbReference>
<sequence>MHGPDFSNELGYQLFKAAADYAFNAITITTASDDGGPGVIVYVNEAFTEMTGYTAEEVLGQNPGMLQGPNTEQEVLQRLGEQIRRGEIFHGETVNYRKDGSEFILEWQVIPVKTEGKTTHHVAIQHDISGVI</sequence>
<dbReference type="SMART" id="SM00086">
    <property type="entry name" value="PAC"/>
    <property type="match status" value="1"/>
</dbReference>
<reference evidence="5 6" key="1">
    <citation type="submission" date="2019-11" db="EMBL/GenBank/DDBJ databases">
        <authorList>
            <person name="Zhang X.Y."/>
        </authorList>
    </citation>
    <scope>NUCLEOTIDE SEQUENCE [LARGE SCALE GENOMIC DNA]</scope>
    <source>
        <strain evidence="5 6">C176</strain>
    </source>
</reference>
<accession>A0A6N7R0G0</accession>
<dbReference type="AlphaFoldDB" id="A0A6N7R0G0"/>
<proteinExistence type="predicted"/>
<dbReference type="PANTHER" id="PTHR47429:SF2">
    <property type="entry name" value="PROTEIN TWIN LOV 1"/>
    <property type="match status" value="1"/>
</dbReference>
<dbReference type="SUPFAM" id="SSF55785">
    <property type="entry name" value="PYP-like sensor domain (PAS domain)"/>
    <property type="match status" value="1"/>
</dbReference>
<dbReference type="Proteomes" id="UP000433788">
    <property type="component" value="Unassembled WGS sequence"/>
</dbReference>
<evidence type="ECO:0000256" key="3">
    <source>
        <dbReference type="ARBA" id="ARBA00022991"/>
    </source>
</evidence>
<keyword evidence="2" id="KW-0288">FMN</keyword>
<comment type="caution">
    <text evidence="5">The sequence shown here is derived from an EMBL/GenBank/DDBJ whole genome shotgun (WGS) entry which is preliminary data.</text>
</comment>
<keyword evidence="6" id="KW-1185">Reference proteome</keyword>
<organism evidence="5 6">
    <name type="scientific">Spiribacter salilacus</name>
    <dbReference type="NCBI Taxonomy" id="2664894"/>
    <lineage>
        <taxon>Bacteria</taxon>
        <taxon>Pseudomonadati</taxon>
        <taxon>Pseudomonadota</taxon>
        <taxon>Gammaproteobacteria</taxon>
        <taxon>Chromatiales</taxon>
        <taxon>Ectothiorhodospiraceae</taxon>
        <taxon>Spiribacter</taxon>
    </lineage>
</organism>
<dbReference type="InterPro" id="IPR001610">
    <property type="entry name" value="PAC"/>
</dbReference>
<dbReference type="SMART" id="SM00091">
    <property type="entry name" value="PAS"/>
    <property type="match status" value="1"/>
</dbReference>
<dbReference type="Pfam" id="PF13426">
    <property type="entry name" value="PAS_9"/>
    <property type="match status" value="1"/>
</dbReference>
<evidence type="ECO:0000313" key="6">
    <source>
        <dbReference type="Proteomes" id="UP000433788"/>
    </source>
</evidence>
<dbReference type="PROSITE" id="PS50112">
    <property type="entry name" value="PAS"/>
    <property type="match status" value="1"/>
</dbReference>
<evidence type="ECO:0000313" key="5">
    <source>
        <dbReference type="EMBL" id="MRH78434.1"/>
    </source>
</evidence>
<keyword evidence="3" id="KW-0157">Chromophore</keyword>
<dbReference type="CDD" id="cd00130">
    <property type="entry name" value="PAS"/>
    <property type="match status" value="1"/>
</dbReference>